<protein>
    <recommendedName>
        <fullName evidence="3">Heterokaryon incompatibility domain-containing protein</fullName>
    </recommendedName>
</protein>
<name>A0A6A7AZG3_9PLEO</name>
<evidence type="ECO:0008006" key="3">
    <source>
        <dbReference type="Google" id="ProtNLM"/>
    </source>
</evidence>
<dbReference type="EMBL" id="MU006324">
    <property type="protein sequence ID" value="KAF2847558.1"/>
    <property type="molecule type" value="Genomic_DNA"/>
</dbReference>
<organism evidence="1 2">
    <name type="scientific">Plenodomus tracheiphilus IPT5</name>
    <dbReference type="NCBI Taxonomy" id="1408161"/>
    <lineage>
        <taxon>Eukaryota</taxon>
        <taxon>Fungi</taxon>
        <taxon>Dikarya</taxon>
        <taxon>Ascomycota</taxon>
        <taxon>Pezizomycotina</taxon>
        <taxon>Dothideomycetes</taxon>
        <taxon>Pleosporomycetidae</taxon>
        <taxon>Pleosporales</taxon>
        <taxon>Pleosporineae</taxon>
        <taxon>Leptosphaeriaceae</taxon>
        <taxon>Plenodomus</taxon>
    </lineage>
</organism>
<accession>A0A6A7AZG3</accession>
<dbReference type="OrthoDB" id="20872at2759"/>
<proteinExistence type="predicted"/>
<dbReference type="PANTHER" id="PTHR10622">
    <property type="entry name" value="HET DOMAIN-CONTAINING PROTEIN"/>
    <property type="match status" value="1"/>
</dbReference>
<evidence type="ECO:0000313" key="1">
    <source>
        <dbReference type="EMBL" id="KAF2847558.1"/>
    </source>
</evidence>
<keyword evidence="2" id="KW-1185">Reference proteome</keyword>
<gene>
    <name evidence="1" type="ORF">T440DRAFT_538244</name>
</gene>
<dbReference type="Proteomes" id="UP000799423">
    <property type="component" value="Unassembled WGS sequence"/>
</dbReference>
<sequence length="103" mass="12057">MFRWYQNAKRCYAWYISTISSQSSAGRMLQSRDVNLRNSRWFTRGWTLQELLAPVSVSFFTREGAMIGDRKSLVPILHEITRIAVEASEGKPMPHFTWDERIS</sequence>
<dbReference type="AlphaFoldDB" id="A0A6A7AZG3"/>
<reference evidence="1" key="1">
    <citation type="submission" date="2020-01" db="EMBL/GenBank/DDBJ databases">
        <authorList>
            <consortium name="DOE Joint Genome Institute"/>
            <person name="Haridas S."/>
            <person name="Albert R."/>
            <person name="Binder M."/>
            <person name="Bloem J."/>
            <person name="Labutti K."/>
            <person name="Salamov A."/>
            <person name="Andreopoulos B."/>
            <person name="Baker S.E."/>
            <person name="Barry K."/>
            <person name="Bills G."/>
            <person name="Bluhm B.H."/>
            <person name="Cannon C."/>
            <person name="Castanera R."/>
            <person name="Culley D.E."/>
            <person name="Daum C."/>
            <person name="Ezra D."/>
            <person name="Gonzalez J.B."/>
            <person name="Henrissat B."/>
            <person name="Kuo A."/>
            <person name="Liang C."/>
            <person name="Lipzen A."/>
            <person name="Lutzoni F."/>
            <person name="Magnuson J."/>
            <person name="Mondo S."/>
            <person name="Nolan M."/>
            <person name="Ohm R."/>
            <person name="Pangilinan J."/>
            <person name="Park H.-J."/>
            <person name="Ramirez L."/>
            <person name="Alfaro M."/>
            <person name="Sun H."/>
            <person name="Tritt A."/>
            <person name="Yoshinaga Y."/>
            <person name="Zwiers L.-H."/>
            <person name="Turgeon B.G."/>
            <person name="Goodwin S.B."/>
            <person name="Spatafora J.W."/>
            <person name="Crous P.W."/>
            <person name="Grigoriev I.V."/>
        </authorList>
    </citation>
    <scope>NUCLEOTIDE SEQUENCE</scope>
    <source>
        <strain evidence="1">IPT5</strain>
    </source>
</reference>
<evidence type="ECO:0000313" key="2">
    <source>
        <dbReference type="Proteomes" id="UP000799423"/>
    </source>
</evidence>
<dbReference type="PANTHER" id="PTHR10622:SF13">
    <property type="entry name" value="NACHT DOMAIN-CONTAINING PROTEIN"/>
    <property type="match status" value="1"/>
</dbReference>